<sequence length="120" mass="13108">MSRMAPTDHPRPARRDPHKRLMASILALAGPNASVESISVHPWASATFQGSRHKIVLIFTGDNAQQRVALFIDQAPEAEFAINGHIVADLAIDGRWTDPNAALDPPQVRVALSALLIEDW</sequence>
<accession>A0A975Q0Q3</accession>
<dbReference type="Proteomes" id="UP000681425">
    <property type="component" value="Chromosome"/>
</dbReference>
<proteinExistence type="predicted"/>
<name>A0A975Q0Q3_9SPHN</name>
<dbReference type="RefSeq" id="WP_212608701.1">
    <property type="nucleotide sequence ID" value="NZ_CP073910.1"/>
</dbReference>
<reference evidence="1" key="1">
    <citation type="submission" date="2021-04" db="EMBL/GenBank/DDBJ databases">
        <title>Isolation of p-tert-butylphenol degrading bacteria Sphingobium phenoxybenzoativorans Tas13 from active sludge.</title>
        <authorList>
            <person name="Li Y."/>
        </authorList>
    </citation>
    <scope>NUCLEOTIDE SEQUENCE</scope>
    <source>
        <strain evidence="1">Tas13</strain>
    </source>
</reference>
<gene>
    <name evidence="1" type="ORF">KFK14_18505</name>
</gene>
<dbReference type="KEGG" id="spph:KFK14_18505"/>
<organism evidence="1 2">
    <name type="scientific">Sphingobium phenoxybenzoativorans</name>
    <dbReference type="NCBI Taxonomy" id="1592790"/>
    <lineage>
        <taxon>Bacteria</taxon>
        <taxon>Pseudomonadati</taxon>
        <taxon>Pseudomonadota</taxon>
        <taxon>Alphaproteobacteria</taxon>
        <taxon>Sphingomonadales</taxon>
        <taxon>Sphingomonadaceae</taxon>
        <taxon>Sphingobium</taxon>
    </lineage>
</organism>
<dbReference type="EMBL" id="CP073910">
    <property type="protein sequence ID" value="QUT04989.1"/>
    <property type="molecule type" value="Genomic_DNA"/>
</dbReference>
<protein>
    <submittedName>
        <fullName evidence="1">Uncharacterized protein</fullName>
    </submittedName>
</protein>
<evidence type="ECO:0000313" key="1">
    <source>
        <dbReference type="EMBL" id="QUT04989.1"/>
    </source>
</evidence>
<evidence type="ECO:0000313" key="2">
    <source>
        <dbReference type="Proteomes" id="UP000681425"/>
    </source>
</evidence>
<keyword evidence="2" id="KW-1185">Reference proteome</keyword>
<dbReference type="AlphaFoldDB" id="A0A975Q0Q3"/>